<evidence type="ECO:0000313" key="12">
    <source>
        <dbReference type="Proteomes" id="UP000509346"/>
    </source>
</evidence>
<dbReference type="SMART" id="SM00484">
    <property type="entry name" value="XPGI"/>
    <property type="match status" value="1"/>
</dbReference>
<dbReference type="Gene3D" id="3.40.50.1010">
    <property type="entry name" value="5'-nuclease"/>
    <property type="match status" value="1"/>
</dbReference>
<reference evidence="11 12" key="1">
    <citation type="submission" date="2020-07" db="EMBL/GenBank/DDBJ databases">
        <title>Halosimplex litoreum sp. nov. and Halosimplex rubrum sp. nov., isolated from different salt environments.</title>
        <authorList>
            <person name="Cui H."/>
        </authorList>
    </citation>
    <scope>NUCLEOTIDE SEQUENCE [LARGE SCALE GENOMIC DNA]</scope>
    <source>
        <strain evidence="11 12">R2</strain>
    </source>
</reference>
<evidence type="ECO:0000313" key="11">
    <source>
        <dbReference type="EMBL" id="QLH82364.1"/>
    </source>
</evidence>
<evidence type="ECO:0000256" key="2">
    <source>
        <dbReference type="ARBA" id="ARBA00022722"/>
    </source>
</evidence>
<dbReference type="OrthoDB" id="9593at2157"/>
<dbReference type="GeneID" id="56083399"/>
<feature type="region of interest" description="Disordered" evidence="8">
    <location>
        <begin position="90"/>
        <end position="112"/>
    </location>
</feature>
<comment type="function">
    <text evidence="7">Structure-specific nuclease with 5'-flap endonuclease and 5'-3' exonuclease activities involved in DNA replication and repair. During DNA replication, cleaves the 5'-overhanging flap structure that is generated by displacement synthesis when DNA polymerase encounters the 5'-end of a downstream Okazaki fragment. Binds the unpaired 3'-DNA end and kinks the DNA to facilitate 5' cleavage specificity. Cleaves one nucleotide into the double-stranded DNA from the junction in flap DNA, leaving a nick for ligation. Also involved in the base excision repair (BER) pathway. Acts as a genome stabilization factor that prevents flaps from equilibrating into structures that lead to duplications and deletions. Also possesses 5'-3' exonuclease activity on nicked or gapped double-stranded DNA.</text>
</comment>
<dbReference type="InterPro" id="IPR006084">
    <property type="entry name" value="XPG/Rad2"/>
</dbReference>
<evidence type="ECO:0000256" key="4">
    <source>
        <dbReference type="ARBA" id="ARBA00022759"/>
    </source>
</evidence>
<name>A0A7D5P9S8_9EURY</name>
<dbReference type="EMBL" id="CP058909">
    <property type="protein sequence ID" value="QLH82364.1"/>
    <property type="molecule type" value="Genomic_DNA"/>
</dbReference>
<dbReference type="SUPFAM" id="SSF47807">
    <property type="entry name" value="5' to 3' exonuclease, C-terminal subdomain"/>
    <property type="match status" value="1"/>
</dbReference>
<keyword evidence="5" id="KW-0378">Hydrolase</keyword>
<proteinExistence type="predicted"/>
<evidence type="ECO:0000256" key="3">
    <source>
        <dbReference type="ARBA" id="ARBA00022723"/>
    </source>
</evidence>
<keyword evidence="6" id="KW-0460">Magnesium</keyword>
<dbReference type="InterPro" id="IPR036279">
    <property type="entry name" value="5-3_exonuclease_C_sf"/>
</dbReference>
<feature type="domain" description="XPG-I" evidence="9">
    <location>
        <begin position="142"/>
        <end position="210"/>
    </location>
</feature>
<dbReference type="AlphaFoldDB" id="A0A7D5P9S8"/>
<protein>
    <submittedName>
        <fullName evidence="11">Flap structure-specific endonuclease</fullName>
    </submittedName>
</protein>
<comment type="cofactor">
    <cofactor evidence="1">
        <name>Mg(2+)</name>
        <dbReference type="ChEBI" id="CHEBI:18420"/>
    </cofactor>
</comment>
<dbReference type="InterPro" id="IPR006086">
    <property type="entry name" value="XPG-I_dom"/>
</dbReference>
<evidence type="ECO:0000256" key="6">
    <source>
        <dbReference type="ARBA" id="ARBA00022842"/>
    </source>
</evidence>
<evidence type="ECO:0000259" key="9">
    <source>
        <dbReference type="SMART" id="SM00484"/>
    </source>
</evidence>
<organism evidence="11 12">
    <name type="scientific">Halosimplex pelagicum</name>
    <dbReference type="NCBI Taxonomy" id="869886"/>
    <lineage>
        <taxon>Archaea</taxon>
        <taxon>Methanobacteriati</taxon>
        <taxon>Methanobacteriota</taxon>
        <taxon>Stenosarchaea group</taxon>
        <taxon>Halobacteria</taxon>
        <taxon>Halobacteriales</taxon>
        <taxon>Haloarculaceae</taxon>
        <taxon>Halosimplex</taxon>
    </lineage>
</organism>
<dbReference type="SUPFAM" id="SSF88723">
    <property type="entry name" value="PIN domain-like"/>
    <property type="match status" value="1"/>
</dbReference>
<dbReference type="PRINTS" id="PR00853">
    <property type="entry name" value="XPGRADSUPER"/>
</dbReference>
<dbReference type="GO" id="GO:0003677">
    <property type="term" value="F:DNA binding"/>
    <property type="evidence" value="ECO:0007669"/>
    <property type="project" value="InterPro"/>
</dbReference>
<dbReference type="Pfam" id="PF00752">
    <property type="entry name" value="XPG_N"/>
    <property type="match status" value="1"/>
</dbReference>
<keyword evidence="12" id="KW-1185">Reference proteome</keyword>
<evidence type="ECO:0000256" key="1">
    <source>
        <dbReference type="ARBA" id="ARBA00001946"/>
    </source>
</evidence>
<dbReference type="Gene3D" id="1.10.150.20">
    <property type="entry name" value="5' to 3' exonuclease, C-terminal subdomain"/>
    <property type="match status" value="1"/>
</dbReference>
<dbReference type="InterPro" id="IPR029060">
    <property type="entry name" value="PIN-like_dom_sf"/>
</dbReference>
<dbReference type="SMART" id="SM00485">
    <property type="entry name" value="XPGN"/>
    <property type="match status" value="1"/>
</dbReference>
<dbReference type="Proteomes" id="UP000509346">
    <property type="component" value="Chromosome"/>
</dbReference>
<gene>
    <name evidence="11" type="ORF">HZS54_12380</name>
</gene>
<evidence type="ECO:0000259" key="10">
    <source>
        <dbReference type="SMART" id="SM00485"/>
    </source>
</evidence>
<dbReference type="PANTHER" id="PTHR11081:SF9">
    <property type="entry name" value="FLAP ENDONUCLEASE 1"/>
    <property type="match status" value="1"/>
</dbReference>
<dbReference type="SMART" id="SM00279">
    <property type="entry name" value="HhH2"/>
    <property type="match status" value="1"/>
</dbReference>
<dbReference type="InterPro" id="IPR006085">
    <property type="entry name" value="XPG_DNA_repair_N"/>
</dbReference>
<dbReference type="Pfam" id="PF00867">
    <property type="entry name" value="XPG_I"/>
    <property type="match status" value="1"/>
</dbReference>
<keyword evidence="2" id="KW-0540">Nuclease</keyword>
<dbReference type="RefSeq" id="WP_179922832.1">
    <property type="nucleotide sequence ID" value="NZ_CP058909.1"/>
</dbReference>
<dbReference type="PANTHER" id="PTHR11081">
    <property type="entry name" value="FLAP ENDONUCLEASE FAMILY MEMBER"/>
    <property type="match status" value="1"/>
</dbReference>
<sequence>MGNSALRQLAALEEQKLTENAGQTVAVDAHHWLHRYMAGLTRYADPDIYEMEDGTELVNLLALFRGLPPLLRHSITPIFVFDGDPHERKEETIQSRKDAKKKAEKKMKEAAERGDLEEMRRYRSQAQSLTPAVHESTRGMLERLGVPFIEAGGSGEAYAARLVAEGSADAVLTDDYDSLLFGAPLTLRQYSGDGPAEAMRLEQTLEQHGIDREELIDIAILCGTDFNDGVSGIGPKRGVKKISNGMTVEDILCEREAEINGLEELRSLFLNPDLNALPSSQPERSDPDFSAVESYARKWEIPGSYISDNLKRFPEY</sequence>
<dbReference type="KEGG" id="hpel:HZS54_12380"/>
<dbReference type="GO" id="GO:0017108">
    <property type="term" value="F:5'-flap endonuclease activity"/>
    <property type="evidence" value="ECO:0007669"/>
    <property type="project" value="TreeGrafter"/>
</dbReference>
<evidence type="ECO:0000256" key="8">
    <source>
        <dbReference type="SAM" id="MobiDB-lite"/>
    </source>
</evidence>
<dbReference type="InterPro" id="IPR008918">
    <property type="entry name" value="HhH2"/>
</dbReference>
<evidence type="ECO:0000256" key="7">
    <source>
        <dbReference type="ARBA" id="ARBA00024702"/>
    </source>
</evidence>
<evidence type="ECO:0000256" key="5">
    <source>
        <dbReference type="ARBA" id="ARBA00022801"/>
    </source>
</evidence>
<dbReference type="GO" id="GO:0046872">
    <property type="term" value="F:metal ion binding"/>
    <property type="evidence" value="ECO:0007669"/>
    <property type="project" value="UniProtKB-KW"/>
</dbReference>
<feature type="domain" description="XPG N-terminal" evidence="10">
    <location>
        <begin position="1"/>
        <end position="103"/>
    </location>
</feature>
<accession>A0A7D5P9S8</accession>
<keyword evidence="3" id="KW-0479">Metal-binding</keyword>
<keyword evidence="4 11" id="KW-0255">Endonuclease</keyword>